<dbReference type="HAMAP" id="MF_01401">
    <property type="entry name" value="MsrA"/>
    <property type="match status" value="1"/>
</dbReference>
<organism evidence="6 7">
    <name type="scientific">Gemmata algarum</name>
    <dbReference type="NCBI Taxonomy" id="2975278"/>
    <lineage>
        <taxon>Bacteria</taxon>
        <taxon>Pseudomonadati</taxon>
        <taxon>Planctomycetota</taxon>
        <taxon>Planctomycetia</taxon>
        <taxon>Gemmatales</taxon>
        <taxon>Gemmataceae</taxon>
        <taxon>Gemmata</taxon>
    </lineage>
</organism>
<dbReference type="Gene3D" id="3.30.1060.10">
    <property type="entry name" value="Peptide methionine sulphoxide reductase MsrA"/>
    <property type="match status" value="1"/>
</dbReference>
<evidence type="ECO:0000256" key="2">
    <source>
        <dbReference type="ARBA" id="ARBA00047806"/>
    </source>
</evidence>
<keyword evidence="1 4" id="KW-0560">Oxidoreductase</keyword>
<dbReference type="PANTHER" id="PTHR43774">
    <property type="entry name" value="PEPTIDE METHIONINE SULFOXIDE REDUCTASE"/>
    <property type="match status" value="1"/>
</dbReference>
<gene>
    <name evidence="4 6" type="primary">msrA</name>
    <name evidence="6" type="ORF">R5W23_001827</name>
</gene>
<keyword evidence="7" id="KW-1185">Reference proteome</keyword>
<dbReference type="SUPFAM" id="SSF55068">
    <property type="entry name" value="Peptide methionine sulfoxide reductase"/>
    <property type="match status" value="1"/>
</dbReference>
<comment type="catalytic activity">
    <reaction evidence="2 4">
        <text>L-methionyl-[protein] + [thioredoxin]-disulfide + H2O = L-methionyl-(S)-S-oxide-[protein] + [thioredoxin]-dithiol</text>
        <dbReference type="Rhea" id="RHEA:14217"/>
        <dbReference type="Rhea" id="RHEA-COMP:10698"/>
        <dbReference type="Rhea" id="RHEA-COMP:10700"/>
        <dbReference type="Rhea" id="RHEA-COMP:12313"/>
        <dbReference type="Rhea" id="RHEA-COMP:12315"/>
        <dbReference type="ChEBI" id="CHEBI:15377"/>
        <dbReference type="ChEBI" id="CHEBI:16044"/>
        <dbReference type="ChEBI" id="CHEBI:29950"/>
        <dbReference type="ChEBI" id="CHEBI:44120"/>
        <dbReference type="ChEBI" id="CHEBI:50058"/>
        <dbReference type="EC" id="1.8.4.11"/>
    </reaction>
</comment>
<dbReference type="EC" id="1.8.4.11" evidence="4"/>
<evidence type="ECO:0000259" key="5">
    <source>
        <dbReference type="Pfam" id="PF01625"/>
    </source>
</evidence>
<dbReference type="InterPro" id="IPR002569">
    <property type="entry name" value="Met_Sox_Rdtase_MsrA_dom"/>
</dbReference>
<comment type="similarity">
    <text evidence="4">Belongs to the MsrA Met sulfoxide reductase family.</text>
</comment>
<dbReference type="PANTHER" id="PTHR43774:SF1">
    <property type="entry name" value="PEPTIDE METHIONINE SULFOXIDE REDUCTASE MSRA 2"/>
    <property type="match status" value="1"/>
</dbReference>
<dbReference type="RefSeq" id="WP_320687127.1">
    <property type="nucleotide sequence ID" value="NZ_JAXBLV010000180.1"/>
</dbReference>
<feature type="active site" evidence="4">
    <location>
        <position position="63"/>
    </location>
</feature>
<name>A0ABU5F1E8_9BACT</name>
<comment type="catalytic activity">
    <reaction evidence="3 4">
        <text>[thioredoxin]-disulfide + L-methionine + H2O = L-methionine (S)-S-oxide + [thioredoxin]-dithiol</text>
        <dbReference type="Rhea" id="RHEA:19993"/>
        <dbReference type="Rhea" id="RHEA-COMP:10698"/>
        <dbReference type="Rhea" id="RHEA-COMP:10700"/>
        <dbReference type="ChEBI" id="CHEBI:15377"/>
        <dbReference type="ChEBI" id="CHEBI:29950"/>
        <dbReference type="ChEBI" id="CHEBI:50058"/>
        <dbReference type="ChEBI" id="CHEBI:57844"/>
        <dbReference type="ChEBI" id="CHEBI:58772"/>
        <dbReference type="EC" id="1.8.4.11"/>
    </reaction>
</comment>
<proteinExistence type="inferred from homology"/>
<comment type="function">
    <text evidence="4">Has an important function as a repair enzyme for proteins that have been inactivated by oxidation. Catalyzes the reversible oxidation-reduction of methionine sulfoxide in proteins to methionine.</text>
</comment>
<dbReference type="InterPro" id="IPR036509">
    <property type="entry name" value="Met_Sox_Rdtase_MsrA_sf"/>
</dbReference>
<evidence type="ECO:0000256" key="3">
    <source>
        <dbReference type="ARBA" id="ARBA00048782"/>
    </source>
</evidence>
<comment type="caution">
    <text evidence="6">The sequence shown here is derived from an EMBL/GenBank/DDBJ whole genome shotgun (WGS) entry which is preliminary data.</text>
</comment>
<dbReference type="NCBIfam" id="TIGR00401">
    <property type="entry name" value="msrA"/>
    <property type="match status" value="1"/>
</dbReference>
<evidence type="ECO:0000256" key="1">
    <source>
        <dbReference type="ARBA" id="ARBA00023002"/>
    </source>
</evidence>
<sequence length="230" mass="25520">MRRNALFIVSVALLALAVLYFWWPAGGGGTVPEHFPVLAPAELGTAEPRAGASEEVATFGSGCFWCTEAVFAQMKGVTRVESGYSGGTVPHPSYEQVCSGRTGHAEVVQVTFDPNQVSYPELLEVFWRSHDPTTPDRQGNDRGPQYRSVVFTHSERQKQLAEQYKQKIDAAQVFRAPVVTEVVPFTAFYPAEPEHQNFFANNPRQGYCRAVIGPKVEKLRQVFRDRVKGG</sequence>
<feature type="domain" description="Peptide methionine sulphoxide reductase MsrA" evidence="5">
    <location>
        <begin position="57"/>
        <end position="208"/>
    </location>
</feature>
<dbReference type="GO" id="GO:0008113">
    <property type="term" value="F:peptide-methionine (S)-S-oxide reductase activity"/>
    <property type="evidence" value="ECO:0007669"/>
    <property type="project" value="UniProtKB-EC"/>
</dbReference>
<evidence type="ECO:0000256" key="4">
    <source>
        <dbReference type="HAMAP-Rule" id="MF_01401"/>
    </source>
</evidence>
<reference evidence="7" key="1">
    <citation type="journal article" date="2023" name="Mar. Drugs">
        <title>Gemmata algarum, a Novel Planctomycete Isolated from an Algal Mat, Displays Antimicrobial Activity.</title>
        <authorList>
            <person name="Kumar G."/>
            <person name="Kallscheuer N."/>
            <person name="Kashif M."/>
            <person name="Ahamad S."/>
            <person name="Jagadeeshwari U."/>
            <person name="Pannikurungottu S."/>
            <person name="Haufschild T."/>
            <person name="Kabuu M."/>
            <person name="Sasikala C."/>
            <person name="Jogler C."/>
            <person name="Ramana C."/>
        </authorList>
    </citation>
    <scope>NUCLEOTIDE SEQUENCE [LARGE SCALE GENOMIC DNA]</scope>
    <source>
        <strain evidence="7">JC673</strain>
    </source>
</reference>
<dbReference type="EMBL" id="JAXBLV010000180">
    <property type="protein sequence ID" value="MDY3560582.1"/>
    <property type="molecule type" value="Genomic_DNA"/>
</dbReference>
<protein>
    <recommendedName>
        <fullName evidence="4">Peptide methionine sulfoxide reductase MsrA</fullName>
        <shortName evidence="4">Protein-methionine-S-oxide reductase</shortName>
        <ecNumber evidence="4">1.8.4.11</ecNumber>
    </recommendedName>
    <alternativeName>
        <fullName evidence="4">Peptide-methionine (S)-S-oxide reductase</fullName>
        <shortName evidence="4">Peptide Met(O) reductase</shortName>
    </alternativeName>
</protein>
<dbReference type="Proteomes" id="UP001272242">
    <property type="component" value="Unassembled WGS sequence"/>
</dbReference>
<accession>A0ABU5F1E8</accession>
<evidence type="ECO:0000313" key="6">
    <source>
        <dbReference type="EMBL" id="MDY3560582.1"/>
    </source>
</evidence>
<evidence type="ECO:0000313" key="7">
    <source>
        <dbReference type="Proteomes" id="UP001272242"/>
    </source>
</evidence>
<dbReference type="Pfam" id="PF01625">
    <property type="entry name" value="PMSR"/>
    <property type="match status" value="1"/>
</dbReference>